<dbReference type="EMBL" id="JACCBY010000001">
    <property type="protein sequence ID" value="NYD88920.1"/>
    <property type="molecule type" value="Genomic_DNA"/>
</dbReference>
<dbReference type="RefSeq" id="WP_179507458.1">
    <property type="nucleotide sequence ID" value="NZ_JACCBY010000001.1"/>
</dbReference>
<organism evidence="1 2">
    <name type="scientific">Sphingomonas melonis</name>
    <dbReference type="NCBI Taxonomy" id="152682"/>
    <lineage>
        <taxon>Bacteria</taxon>
        <taxon>Pseudomonadati</taxon>
        <taxon>Pseudomonadota</taxon>
        <taxon>Alphaproteobacteria</taxon>
        <taxon>Sphingomonadales</taxon>
        <taxon>Sphingomonadaceae</taxon>
        <taxon>Sphingomonas</taxon>
    </lineage>
</organism>
<sequence>MDTTARLDLSVWRNDDVCEVPLRIRGLDASVIDMLMEVRLIEDTPGAPLMSLGKVVNGNAEGLRVAGVSYDGGVTVSDVRMRFNKSSRQALPYAGEMGDSTTLRYALSIAGKTRLVGAFTVLAHAIGSDNAPVSRSMACGAAAAGGGTSGGATLTIAADSVAEITIDGADIVATIANDAQLAAGQAAQSMALANSEANRSQAAADVSGAAATKFFDTKAALVAANLPNGTVARVWIDESNKGRYTEYRIEAGAPVLKLDIPRSSDASTFGSQGFLAASFRGDNDLAFLDLFYTSDGKNMYRLNGGAIYSPGEMRDPSIILNDDGKWHLAATFGYNSTKIIRAVAPSPAGPWSALPSIECGAVAWAPSWFRHPVTGVLYLEVALADYAQDTAPRHMAFVEFTNAELSASKAPVSFGITGNYIDAQTAFDGATGKYSFFVKKEDAGAKYIERFTSMSYPDPGGWTNANSGDYLGLKAAAAALGGDSVEGPTHGWLNGLFYLMVDANSISRVFMTTAPSPDGPFSAPQLVDTHGATMRHFFLVPLSDANHRAAAVESVAMLSTQRIAELAPAARAAVPLDAALMNGWTKDVQFAVDRNAPAGYVKLVGEVSRATAPATDAERTIAQLPPAFANATYERFHCVSVGDAAGADLLIYKGFLIWERGAFKRINLGAVMYILDGAVTGLNGG</sequence>
<keyword evidence="2" id="KW-1185">Reference proteome</keyword>
<reference evidence="1 2" key="1">
    <citation type="submission" date="2020-08" db="EMBL/GenBank/DDBJ databases">
        <title>The Agave Microbiome: Exploring the role of microbial communities in plant adaptations to desert environments.</title>
        <authorList>
            <person name="Partida-Martinez L.P."/>
        </authorList>
    </citation>
    <scope>NUCLEOTIDE SEQUENCE [LARGE SCALE GENOMIC DNA]</scope>
    <source>
        <strain evidence="1 2">AS2.3</strain>
    </source>
</reference>
<dbReference type="AlphaFoldDB" id="A0A7Y9FKG1"/>
<accession>A0A7Y9FKG1</accession>
<comment type="caution">
    <text evidence="1">The sequence shown here is derived from an EMBL/GenBank/DDBJ whole genome shotgun (WGS) entry which is preliminary data.</text>
</comment>
<dbReference type="InterPro" id="IPR023296">
    <property type="entry name" value="Glyco_hydro_beta-prop_sf"/>
</dbReference>
<protein>
    <submittedName>
        <fullName evidence="1">Uncharacterized protein</fullName>
    </submittedName>
</protein>
<gene>
    <name evidence="1" type="ORF">HD841_000689</name>
</gene>
<proteinExistence type="predicted"/>
<dbReference type="SUPFAM" id="SSF75005">
    <property type="entry name" value="Arabinanase/levansucrase/invertase"/>
    <property type="match status" value="1"/>
</dbReference>
<evidence type="ECO:0000313" key="1">
    <source>
        <dbReference type="EMBL" id="NYD88920.1"/>
    </source>
</evidence>
<dbReference type="Gene3D" id="2.115.10.20">
    <property type="entry name" value="Glycosyl hydrolase domain, family 43"/>
    <property type="match status" value="1"/>
</dbReference>
<name>A0A7Y9FKG1_9SPHN</name>
<dbReference type="Proteomes" id="UP000517753">
    <property type="component" value="Unassembled WGS sequence"/>
</dbReference>
<evidence type="ECO:0000313" key="2">
    <source>
        <dbReference type="Proteomes" id="UP000517753"/>
    </source>
</evidence>